<dbReference type="OrthoDB" id="9789270at2"/>
<comment type="caution">
    <text evidence="9">The sequence shown here is derived from an EMBL/GenBank/DDBJ whole genome shotgun (WGS) entry which is preliminary data.</text>
</comment>
<keyword evidence="3" id="KW-0479">Metal-binding</keyword>
<keyword evidence="7" id="KW-0812">Transmembrane</keyword>
<evidence type="ECO:0000256" key="4">
    <source>
        <dbReference type="ARBA" id="ARBA00022801"/>
    </source>
</evidence>
<evidence type="ECO:0000256" key="1">
    <source>
        <dbReference type="ARBA" id="ARBA00001947"/>
    </source>
</evidence>
<accession>A0A366GUF4</accession>
<evidence type="ECO:0000256" key="7">
    <source>
        <dbReference type="SAM" id="Phobius"/>
    </source>
</evidence>
<dbReference type="RefSeq" id="WP_147252202.1">
    <property type="nucleotide sequence ID" value="NZ_QNRO01000007.1"/>
</dbReference>
<keyword evidence="7" id="KW-0472">Membrane</keyword>
<dbReference type="EMBL" id="QNRO01000007">
    <property type="protein sequence ID" value="RBP30692.1"/>
    <property type="molecule type" value="Genomic_DNA"/>
</dbReference>
<keyword evidence="5" id="KW-0862">Zinc</keyword>
<keyword evidence="7" id="KW-1133">Transmembrane helix</keyword>
<keyword evidence="6" id="KW-0482">Metalloprotease</keyword>
<gene>
    <name evidence="9" type="ORF">DET50_107107</name>
</gene>
<dbReference type="GO" id="GO:0046872">
    <property type="term" value="F:metal ion binding"/>
    <property type="evidence" value="ECO:0007669"/>
    <property type="project" value="UniProtKB-KW"/>
</dbReference>
<feature type="domain" description="Peptidase M48" evidence="8">
    <location>
        <begin position="249"/>
        <end position="448"/>
    </location>
</feature>
<feature type="transmembrane region" description="Helical" evidence="7">
    <location>
        <begin position="154"/>
        <end position="176"/>
    </location>
</feature>
<proteinExistence type="predicted"/>
<name>A0A366GUF4_9GAMM</name>
<evidence type="ECO:0000313" key="9">
    <source>
        <dbReference type="EMBL" id="RBP30692.1"/>
    </source>
</evidence>
<evidence type="ECO:0000259" key="8">
    <source>
        <dbReference type="Pfam" id="PF01435"/>
    </source>
</evidence>
<evidence type="ECO:0000256" key="3">
    <source>
        <dbReference type="ARBA" id="ARBA00022723"/>
    </source>
</evidence>
<dbReference type="CDD" id="cd07328">
    <property type="entry name" value="M48_Ste24p_like"/>
    <property type="match status" value="1"/>
</dbReference>
<evidence type="ECO:0000256" key="2">
    <source>
        <dbReference type="ARBA" id="ARBA00022670"/>
    </source>
</evidence>
<protein>
    <submittedName>
        <fullName evidence="9">Zn-dependent protease with chaperone function</fullName>
    </submittedName>
</protein>
<reference evidence="9 10" key="1">
    <citation type="submission" date="2018-06" db="EMBL/GenBank/DDBJ databases">
        <title>Freshwater and sediment microbial communities from various areas in North America, analyzing microbe dynamics in response to fracking.</title>
        <authorList>
            <person name="Lamendella R."/>
        </authorList>
    </citation>
    <scope>NUCLEOTIDE SEQUENCE [LARGE SCALE GENOMIC DNA]</scope>
    <source>
        <strain evidence="9 10">114J</strain>
    </source>
</reference>
<dbReference type="Pfam" id="PF01435">
    <property type="entry name" value="Peptidase_M48"/>
    <property type="match status" value="1"/>
</dbReference>
<dbReference type="STRING" id="379482.SAMN04487961_1677"/>
<comment type="cofactor">
    <cofactor evidence="1">
        <name>Zn(2+)</name>
        <dbReference type="ChEBI" id="CHEBI:29105"/>
    </cofactor>
</comment>
<dbReference type="InterPro" id="IPR001915">
    <property type="entry name" value="Peptidase_M48"/>
</dbReference>
<dbReference type="AlphaFoldDB" id="A0A366GUF4"/>
<organism evidence="9 10">
    <name type="scientific">Marinobacter pelagius</name>
    <dbReference type="NCBI Taxonomy" id="379482"/>
    <lineage>
        <taxon>Bacteria</taxon>
        <taxon>Pseudomonadati</taxon>
        <taxon>Pseudomonadota</taxon>
        <taxon>Gammaproteobacteria</taxon>
        <taxon>Pseudomonadales</taxon>
        <taxon>Marinobacteraceae</taxon>
        <taxon>Marinobacter</taxon>
    </lineage>
</organism>
<feature type="transmembrane region" description="Helical" evidence="7">
    <location>
        <begin position="111"/>
        <end position="142"/>
    </location>
</feature>
<dbReference type="Proteomes" id="UP000252995">
    <property type="component" value="Unassembled WGS sequence"/>
</dbReference>
<keyword evidence="2 9" id="KW-0645">Protease</keyword>
<evidence type="ECO:0000256" key="5">
    <source>
        <dbReference type="ARBA" id="ARBA00022833"/>
    </source>
</evidence>
<evidence type="ECO:0000313" key="10">
    <source>
        <dbReference type="Proteomes" id="UP000252995"/>
    </source>
</evidence>
<evidence type="ECO:0000256" key="6">
    <source>
        <dbReference type="ARBA" id="ARBA00023049"/>
    </source>
</evidence>
<sequence length="798" mass="88975">MQGSSSSDFRVESAGRILEGFSTEKVSEALATRFRLKPSQIGLMLSRRVVIKRGLTQDRAKKLEAALRSSGLDVSVPELKSGPEPADEQTDIEISLPDAIPRMPVSLAYRVGLIAVMALSLMAPLFYLGLIAALAVGLIWYLTLIPAQLAETGSIAGTLLTGSFSVICGVFLLFLARPLFIRYPSSPTMQLDRQKHRRFFNLVDGLCQRMDLPPLQDIRVDNRVTASLGPSEGLRSLRRGELTLTVGMPLFAALDTRQMIGVVGHELGHFAHPTAMSANYLVNSVNRWLSNRAKVGDSWDVRLNRWQGSAPALVGHVVLRPAQALMTLPRNLFRGMLLFNLRISHQVSRKMEYEADRYECWLTGSKEFEITAEKLHMLAFAEQCVQAANTRALENGKLMRDLPRAIAESGDHLTPDQRQAVQDVMGDQQTSLWDAHPADVDRIRHALELEFPGTVGINEPAARLLPDFDHLCESITRQSYADSGIADLDQYLVDNGEILQVRKVSDQDGEALDQYFNGHLTRRFLNLEAGREGQQTLQQVIDTLRSRLPELSALQDSYVRAAQLHSDRTHGRVLLAEKVSIQPKDFGLTTRELRDADRAVEEASKEWRDLGKRLRDIDRLFARRMHLAIGEMPADDAKLASTVLESLSSFPMLVLPMRHLSSYAATLEGVLRENDRARLKRAEPTIEHAANRCRESIIQFYNAAARVALSLPGDQGTLRERAVASGLPGSRNGRDLTARELDPHEILRVAQRCEELANDAYYRSMAIMARLCTEQEARMQVRPLKLLRFGGGTMDAVA</sequence>
<dbReference type="GO" id="GO:0006508">
    <property type="term" value="P:proteolysis"/>
    <property type="evidence" value="ECO:0007669"/>
    <property type="project" value="UniProtKB-KW"/>
</dbReference>
<dbReference type="GO" id="GO:0004222">
    <property type="term" value="F:metalloendopeptidase activity"/>
    <property type="evidence" value="ECO:0007669"/>
    <property type="project" value="InterPro"/>
</dbReference>
<keyword evidence="4" id="KW-0378">Hydrolase</keyword>